<evidence type="ECO:0008006" key="8">
    <source>
        <dbReference type="Google" id="ProtNLM"/>
    </source>
</evidence>
<dbReference type="PROSITE" id="PS51470">
    <property type="entry name" value="FG_GAP"/>
    <property type="match status" value="1"/>
</dbReference>
<keyword evidence="3" id="KW-0378">Hydrolase</keyword>
<reference evidence="6" key="2">
    <citation type="submission" date="2020-09" db="EMBL/GenBank/DDBJ databases">
        <authorList>
            <person name="Sun Q."/>
            <person name="Ohkuma M."/>
        </authorList>
    </citation>
    <scope>NUCLEOTIDE SEQUENCE</scope>
    <source>
        <strain evidence="6">JCM 4369</strain>
    </source>
</reference>
<gene>
    <name evidence="6" type="ORF">GCM10010260_00540</name>
</gene>
<dbReference type="InterPro" id="IPR028994">
    <property type="entry name" value="Integrin_alpha_N"/>
</dbReference>
<evidence type="ECO:0000256" key="4">
    <source>
        <dbReference type="ARBA" id="ARBA00023180"/>
    </source>
</evidence>
<dbReference type="PANTHER" id="PTHR23221:SF7">
    <property type="entry name" value="PHOSPHATIDYLINOSITOL-GLYCAN-SPECIFIC PHOSPHOLIPASE D"/>
    <property type="match status" value="1"/>
</dbReference>
<dbReference type="Pfam" id="PF13517">
    <property type="entry name" value="FG-GAP_3"/>
    <property type="match status" value="1"/>
</dbReference>
<dbReference type="AlphaFoldDB" id="A0A918M8R6"/>
<protein>
    <recommendedName>
        <fullName evidence="8">Integrin-like protein</fullName>
    </recommendedName>
</protein>
<keyword evidence="2" id="KW-0677">Repeat</keyword>
<dbReference type="GO" id="GO:0016787">
    <property type="term" value="F:hydrolase activity"/>
    <property type="evidence" value="ECO:0007669"/>
    <property type="project" value="UniProtKB-KW"/>
</dbReference>
<sequence>MGGTDVRSHLRHAVVIAAAATTITALTGGLLVSTGIPARAATTTGPAPTRYADDFNGDGYHDLAIGAPDGAVNVSGPDGNPAKALNAGYVTVSYGSKYGAQKTGLKAVTQNSPGVPGDAGQDHRFGRTLADGDFNGDGYADLAVASQSQNVDEVTLLWGGPTGLKGGTRMPGGDTAPGFGAVLKAGDFTGDGKTDLIVGYSTSIRLFRGPFKADGSPASVQPVDVGASFLYRDAQKRLAVGRINKGTTDDLVVLGENRRRGRVLLGGASGLRRTAATVPGGESVAIADFDKDGYGDIAVGDPAYETGAERRAGRIQISYGASGGVDENRSTKVFTEDSTGIPGGVEAGDNFGADIAAGDLDRDGYADLVVGAPGERHPTCEHCSISGGGMYVLRGSAKGVTGTGAAFYGYNAAGLPRPAGVYRIPHLLRITDLNGDRQPEITLPVQADTPEVWSVGTKDGKVAGSTPTRVVKPPVDSQLAWAGNEFGVFTG</sequence>
<keyword evidence="7" id="KW-1185">Reference proteome</keyword>
<dbReference type="Proteomes" id="UP000618795">
    <property type="component" value="Unassembled WGS sequence"/>
</dbReference>
<dbReference type="EMBL" id="BMTD01000001">
    <property type="protein sequence ID" value="GGU72777.1"/>
    <property type="molecule type" value="Genomic_DNA"/>
</dbReference>
<keyword evidence="5" id="KW-1133">Transmembrane helix</keyword>
<dbReference type="InterPro" id="IPR013517">
    <property type="entry name" value="FG-GAP"/>
</dbReference>
<comment type="caution">
    <text evidence="6">The sequence shown here is derived from an EMBL/GenBank/DDBJ whole genome shotgun (WGS) entry which is preliminary data.</text>
</comment>
<keyword evidence="5" id="KW-0472">Membrane</keyword>
<evidence type="ECO:0000313" key="7">
    <source>
        <dbReference type="Proteomes" id="UP000618795"/>
    </source>
</evidence>
<keyword evidence="1" id="KW-0732">Signal</keyword>
<dbReference type="SUPFAM" id="SSF69318">
    <property type="entry name" value="Integrin alpha N-terminal domain"/>
    <property type="match status" value="1"/>
</dbReference>
<dbReference type="Pfam" id="PF01839">
    <property type="entry name" value="FG-GAP"/>
    <property type="match status" value="3"/>
</dbReference>
<keyword evidence="4" id="KW-0325">Glycoprotein</keyword>
<evidence type="ECO:0000313" key="6">
    <source>
        <dbReference type="EMBL" id="GGU72777.1"/>
    </source>
</evidence>
<organism evidence="6 7">
    <name type="scientific">Streptomyces filipinensis</name>
    <dbReference type="NCBI Taxonomy" id="66887"/>
    <lineage>
        <taxon>Bacteria</taxon>
        <taxon>Bacillati</taxon>
        <taxon>Actinomycetota</taxon>
        <taxon>Actinomycetes</taxon>
        <taxon>Kitasatosporales</taxon>
        <taxon>Streptomycetaceae</taxon>
        <taxon>Streptomyces</taxon>
    </lineage>
</organism>
<evidence type="ECO:0000256" key="3">
    <source>
        <dbReference type="ARBA" id="ARBA00022801"/>
    </source>
</evidence>
<proteinExistence type="predicted"/>
<evidence type="ECO:0000256" key="2">
    <source>
        <dbReference type="ARBA" id="ARBA00022737"/>
    </source>
</evidence>
<keyword evidence="5" id="KW-0812">Transmembrane</keyword>
<dbReference type="SMART" id="SM00191">
    <property type="entry name" value="Int_alpha"/>
    <property type="match status" value="5"/>
</dbReference>
<feature type="transmembrane region" description="Helical" evidence="5">
    <location>
        <begin position="12"/>
        <end position="32"/>
    </location>
</feature>
<name>A0A918M8R6_9ACTN</name>
<dbReference type="InterPro" id="IPR013519">
    <property type="entry name" value="Int_alpha_beta-p"/>
</dbReference>
<accession>A0A918M8R6</accession>
<dbReference type="Gene3D" id="2.130.10.130">
    <property type="entry name" value="Integrin alpha, N-terminal"/>
    <property type="match status" value="2"/>
</dbReference>
<evidence type="ECO:0000256" key="1">
    <source>
        <dbReference type="ARBA" id="ARBA00022729"/>
    </source>
</evidence>
<evidence type="ECO:0000256" key="5">
    <source>
        <dbReference type="SAM" id="Phobius"/>
    </source>
</evidence>
<reference evidence="6" key="1">
    <citation type="journal article" date="2014" name="Int. J. Syst. Evol. Microbiol.">
        <title>Complete genome sequence of Corynebacterium casei LMG S-19264T (=DSM 44701T), isolated from a smear-ripened cheese.</title>
        <authorList>
            <consortium name="US DOE Joint Genome Institute (JGI-PGF)"/>
            <person name="Walter F."/>
            <person name="Albersmeier A."/>
            <person name="Kalinowski J."/>
            <person name="Ruckert C."/>
        </authorList>
    </citation>
    <scope>NUCLEOTIDE SEQUENCE</scope>
    <source>
        <strain evidence="6">JCM 4369</strain>
    </source>
</reference>
<dbReference type="PANTHER" id="PTHR23221">
    <property type="entry name" value="GLYCOSYLPHOSPHATIDYLINOSITOL PHOSPHOLIPASE D"/>
    <property type="match status" value="1"/>
</dbReference>